<protein>
    <submittedName>
        <fullName evidence="1">Uncharacterized protein</fullName>
    </submittedName>
</protein>
<name>A0ABM6KB92_PANSE</name>
<reference evidence="1 2" key="1">
    <citation type="submission" date="2016-10" db="EMBL/GenBank/DDBJ databases">
        <title>Complete Genome Assembly of Pantoea stewartii subsp. stewartii DC283, a Corn Pathogen.</title>
        <authorList>
            <person name="Duong D.A."/>
            <person name="Stevens A.M."/>
            <person name="Jensen R.V."/>
        </authorList>
    </citation>
    <scope>NUCLEOTIDE SEQUENCE [LARGE SCALE GENOMIC DNA]</scope>
    <source>
        <strain evidence="1 2">DC283</strain>
    </source>
</reference>
<proteinExistence type="predicted"/>
<dbReference type="Proteomes" id="UP000192380">
    <property type="component" value="Chromosome"/>
</dbReference>
<evidence type="ECO:0000313" key="2">
    <source>
        <dbReference type="Proteomes" id="UP000192380"/>
    </source>
</evidence>
<gene>
    <name evidence="1" type="ORF">DSJ_20615</name>
</gene>
<accession>A0ABM6KB92</accession>
<evidence type="ECO:0000313" key="1">
    <source>
        <dbReference type="EMBL" id="ARF51480.1"/>
    </source>
</evidence>
<dbReference type="EMBL" id="CP017581">
    <property type="protein sequence ID" value="ARF51480.1"/>
    <property type="molecule type" value="Genomic_DNA"/>
</dbReference>
<keyword evidence="2" id="KW-1185">Reference proteome</keyword>
<sequence length="79" mass="8689">MLCSLMRPPGFALRPGRSRKESVFVIILPVVNAYLRSNVVIAAVFPTVKPDKTIALHRACDDAAYQRSVFGGFIIVISK</sequence>
<organism evidence="1 2">
    <name type="scientific">Pantoea stewartii subsp. stewartii DC283</name>
    <dbReference type="NCBI Taxonomy" id="660596"/>
    <lineage>
        <taxon>Bacteria</taxon>
        <taxon>Pseudomonadati</taxon>
        <taxon>Pseudomonadota</taxon>
        <taxon>Gammaproteobacteria</taxon>
        <taxon>Enterobacterales</taxon>
        <taxon>Erwiniaceae</taxon>
        <taxon>Pantoea</taxon>
    </lineage>
</organism>